<dbReference type="InterPro" id="IPR006935">
    <property type="entry name" value="Helicase/UvrB_N"/>
</dbReference>
<proteinExistence type="predicted"/>
<evidence type="ECO:0000313" key="3">
    <source>
        <dbReference type="Proteomes" id="UP000629963"/>
    </source>
</evidence>
<evidence type="ECO:0000313" key="2">
    <source>
        <dbReference type="EMBL" id="MBC5841807.1"/>
    </source>
</evidence>
<dbReference type="SUPFAM" id="SSF52540">
    <property type="entry name" value="P-loop containing nucleoside triphosphate hydrolases"/>
    <property type="match status" value="2"/>
</dbReference>
<reference evidence="2 3" key="1">
    <citation type="submission" date="2020-08" db="EMBL/GenBank/DDBJ databases">
        <title>Description of novel Flavobacterium F-380 isolate.</title>
        <authorList>
            <person name="Saticioglu I.B."/>
            <person name="Duman M."/>
            <person name="Altun S."/>
        </authorList>
    </citation>
    <scope>NUCLEOTIDE SEQUENCE [LARGE SCALE GENOMIC DNA]</scope>
    <source>
        <strain evidence="2 3">F-380</strain>
    </source>
</reference>
<dbReference type="Proteomes" id="UP000629963">
    <property type="component" value="Unassembled WGS sequence"/>
</dbReference>
<keyword evidence="2" id="KW-0347">Helicase</keyword>
<organism evidence="2 3">
    <name type="scientific">Flavobacterium kayseriense</name>
    <dbReference type="NCBI Taxonomy" id="2764714"/>
    <lineage>
        <taxon>Bacteria</taxon>
        <taxon>Pseudomonadati</taxon>
        <taxon>Bacteroidota</taxon>
        <taxon>Flavobacteriia</taxon>
        <taxon>Flavobacteriales</taxon>
        <taxon>Flavobacteriaceae</taxon>
        <taxon>Flavobacterium</taxon>
    </lineage>
</organism>
<dbReference type="PANTHER" id="PTHR47396:SF1">
    <property type="entry name" value="ATP-DEPENDENT HELICASE IRC3-RELATED"/>
    <property type="match status" value="1"/>
</dbReference>
<dbReference type="GO" id="GO:0004386">
    <property type="term" value="F:helicase activity"/>
    <property type="evidence" value="ECO:0007669"/>
    <property type="project" value="UniProtKB-KW"/>
</dbReference>
<keyword evidence="3" id="KW-1185">Reference proteome</keyword>
<evidence type="ECO:0000259" key="1">
    <source>
        <dbReference type="PROSITE" id="PS51192"/>
    </source>
</evidence>
<dbReference type="InterPro" id="IPR050742">
    <property type="entry name" value="Helicase_Restrict-Modif_Enz"/>
</dbReference>
<dbReference type="InterPro" id="IPR014001">
    <property type="entry name" value="Helicase_ATP-bd"/>
</dbReference>
<gene>
    <name evidence="2" type="ORF">H8R23_10355</name>
</gene>
<keyword evidence="2" id="KW-0547">Nucleotide-binding</keyword>
<dbReference type="EMBL" id="JACRUJ010000003">
    <property type="protein sequence ID" value="MBC5841807.1"/>
    <property type="molecule type" value="Genomic_DNA"/>
</dbReference>
<name>A0ABR7J9C3_9FLAO</name>
<dbReference type="PROSITE" id="PS51192">
    <property type="entry name" value="HELICASE_ATP_BIND_1"/>
    <property type="match status" value="1"/>
</dbReference>
<dbReference type="Pfam" id="PF04851">
    <property type="entry name" value="ResIII"/>
    <property type="match status" value="1"/>
</dbReference>
<dbReference type="Gene3D" id="3.40.50.300">
    <property type="entry name" value="P-loop containing nucleotide triphosphate hydrolases"/>
    <property type="match status" value="2"/>
</dbReference>
<feature type="domain" description="Helicase ATP-binding" evidence="1">
    <location>
        <begin position="180"/>
        <end position="361"/>
    </location>
</feature>
<dbReference type="NCBIfam" id="NF046051">
    <property type="entry name" value="restrict_EcoAI"/>
    <property type="match status" value="1"/>
</dbReference>
<dbReference type="Pfam" id="PF08463">
    <property type="entry name" value="EcoEI_R_C"/>
    <property type="match status" value="1"/>
</dbReference>
<protein>
    <submittedName>
        <fullName evidence="2">DEAD/DEAH box helicase family protein</fullName>
    </submittedName>
</protein>
<sequence length="817" mass="93440">MINKKSLSERDICTKFITPALKNAGWDIDKQVLEEVFFTDGKIYVRGKLTARGDRKRADYILYYQDNPVAVIEAKDNKHSIRSGIQQALGYATTLDIPCVFSSNGDGFLFHDRTVNDATIETELALDEFPSPEALWEKYKKYKNIATPTGEKVALQKYFSDGSGRKPRYYQQIAVNRTVEAISNGQNRIILVMATGTGKTYTAFQIIYRLWKSRTKKRILFLADRTALVDQTRKGDFKHFRDKMTIIKKKVTTNGQGKDELVSTKKRGIDTADKAYEVFLGLYQGLTNNEPGIEDAYKDFSPDFFDLIIIDECHRGSANEDSAWREILTYFNQATHIGLTATPRETKETSNTEYFGEPVYTYSLKQGIDDGFLAPYKVIRVALNVDTEGYRPQQGKTDKEGNEIEDRIYNRKDFDKKLVIDERTDIIAQKVTEYLKGLDRYAKTIIFCVDIDHAERMRNAIAKHNADLVSENHKYVMQITGDNDEGKRELDNFINPEEKYPVIATTSELMTTGVDAQTCKLIVLDANINSMTKFKQIVGRGTRINEEFDKLYFTILDFRNATDNFADPAFDGDPLRVKPITEETDLTTIIDEEYKEETPIIDVVTGEEIVIEKPEIRTPVNEPNPEYKKRPKQYINGVDVSVLISRELFFDSNGKPITISLQDHTKGIINGKYASLDDFLITWNKADKKEAIIKELEEQGVMVEALYAAVDKPVDLFDLICHVAYDQPPLSRKDRAENVKKRNYFTKYGDQARKVLETLLDKYADEGIENIESMDVLRVKPFDTFGSISEIVNGIFGNRTKYLEAIKELENELYKQA</sequence>
<dbReference type="InterPro" id="IPR027417">
    <property type="entry name" value="P-loop_NTPase"/>
</dbReference>
<dbReference type="CDD" id="cd18032">
    <property type="entry name" value="DEXHc_RE_I_III_res"/>
    <property type="match status" value="1"/>
</dbReference>
<dbReference type="CDD" id="cd18799">
    <property type="entry name" value="SF2_C_EcoAI-like"/>
    <property type="match status" value="1"/>
</dbReference>
<dbReference type="PANTHER" id="PTHR47396">
    <property type="entry name" value="TYPE I RESTRICTION ENZYME ECOKI R PROTEIN"/>
    <property type="match status" value="1"/>
</dbReference>
<keyword evidence="2" id="KW-0378">Hydrolase</keyword>
<dbReference type="SMART" id="SM00487">
    <property type="entry name" value="DEXDc"/>
    <property type="match status" value="1"/>
</dbReference>
<dbReference type="InterPro" id="IPR013670">
    <property type="entry name" value="EcoEI_R_C_dom"/>
</dbReference>
<dbReference type="Gene3D" id="3.90.1570.30">
    <property type="match status" value="1"/>
</dbReference>
<dbReference type="Pfam" id="PF04313">
    <property type="entry name" value="HSDR_N"/>
    <property type="match status" value="1"/>
</dbReference>
<dbReference type="InterPro" id="IPR007409">
    <property type="entry name" value="Restrct_endonuc_type1_HsdR_N"/>
</dbReference>
<keyword evidence="2" id="KW-0067">ATP-binding</keyword>
<accession>A0ABR7J9C3</accession>
<comment type="caution">
    <text evidence="2">The sequence shown here is derived from an EMBL/GenBank/DDBJ whole genome shotgun (WGS) entry which is preliminary data.</text>
</comment>